<proteinExistence type="inferred from homology"/>
<dbReference type="Pfam" id="PF07715">
    <property type="entry name" value="Plug"/>
    <property type="match status" value="1"/>
</dbReference>
<evidence type="ECO:0000259" key="13">
    <source>
        <dbReference type="Pfam" id="PF00593"/>
    </source>
</evidence>
<feature type="chain" id="PRO_5046477856" evidence="12">
    <location>
        <begin position="25"/>
        <end position="667"/>
    </location>
</feature>
<evidence type="ECO:0000256" key="5">
    <source>
        <dbReference type="ARBA" id="ARBA00022692"/>
    </source>
</evidence>
<dbReference type="InterPro" id="IPR012910">
    <property type="entry name" value="Plug_dom"/>
</dbReference>
<dbReference type="Gene3D" id="2.40.170.20">
    <property type="entry name" value="TonB-dependent receptor, beta-barrel domain"/>
    <property type="match status" value="1"/>
</dbReference>
<keyword evidence="5 10" id="KW-0812">Transmembrane</keyword>
<keyword evidence="6 11" id="KW-0798">TonB box</keyword>
<evidence type="ECO:0000256" key="2">
    <source>
        <dbReference type="ARBA" id="ARBA00009810"/>
    </source>
</evidence>
<comment type="subcellular location">
    <subcellularLocation>
        <location evidence="1 10">Cell outer membrane</location>
        <topology evidence="1 10">Multi-pass membrane protein</topology>
    </subcellularLocation>
</comment>
<dbReference type="SUPFAM" id="SSF56935">
    <property type="entry name" value="Porins"/>
    <property type="match status" value="1"/>
</dbReference>
<evidence type="ECO:0000256" key="9">
    <source>
        <dbReference type="ARBA" id="ARBA00023237"/>
    </source>
</evidence>
<evidence type="ECO:0000256" key="12">
    <source>
        <dbReference type="SAM" id="SignalP"/>
    </source>
</evidence>
<gene>
    <name evidence="15" type="ORF">ACFO3A_05845</name>
</gene>
<dbReference type="Proteomes" id="UP001595967">
    <property type="component" value="Unassembled WGS sequence"/>
</dbReference>
<dbReference type="PROSITE" id="PS52016">
    <property type="entry name" value="TONB_DEPENDENT_REC_3"/>
    <property type="match status" value="1"/>
</dbReference>
<evidence type="ECO:0000256" key="7">
    <source>
        <dbReference type="ARBA" id="ARBA00023136"/>
    </source>
</evidence>
<keyword evidence="9 10" id="KW-0998">Cell outer membrane</keyword>
<feature type="domain" description="TonB-dependent receptor plug" evidence="14">
    <location>
        <begin position="43"/>
        <end position="139"/>
    </location>
</feature>
<evidence type="ECO:0000313" key="16">
    <source>
        <dbReference type="Proteomes" id="UP001595967"/>
    </source>
</evidence>
<comment type="similarity">
    <text evidence="2 10 11">Belongs to the TonB-dependent receptor family.</text>
</comment>
<evidence type="ECO:0000256" key="4">
    <source>
        <dbReference type="ARBA" id="ARBA00022452"/>
    </source>
</evidence>
<keyword evidence="7 10" id="KW-0472">Membrane</keyword>
<feature type="domain" description="TonB-dependent receptor-like beta-barrel" evidence="13">
    <location>
        <begin position="254"/>
        <end position="626"/>
    </location>
</feature>
<keyword evidence="4 10" id="KW-1134">Transmembrane beta strand</keyword>
<dbReference type="InterPro" id="IPR000531">
    <property type="entry name" value="Beta-barrel_TonB"/>
</dbReference>
<evidence type="ECO:0000259" key="14">
    <source>
        <dbReference type="Pfam" id="PF07715"/>
    </source>
</evidence>
<sequence length="667" mass="72873">MKNLRLHPLLLALPGLFTASLALAQEQALQTVDVRGKLISDVTTAVSSDDVQTRAARSLGEMLRDESAVSVGGGAAIAQKLYIRGIEDSMLNTTLDGAAQSGRAFHHQSRLLVDPELIQSVEIDRGATPASAGPGALAGSIRMTTKDGRQLLREGQTIGASVRGGVASNDGHRWGATVYGLAGESVDFLLSANRDKNDDYKAGDGTRQTYSGSTQSSQLGKLNWRIAPGHRLTLGYQSVQDKGTRYLRPNFWQIQPGNSLMPQKTTRDTLTATYHFDGAGHLPAMELGLFSDTLKVTRTPTTAQPQFNKPAGYTFGEEITSSGLNFKAASRVAGATVRYGLNIHRFEMDAINARPPVISTSNGHEKSDVKGLFAETSIPLGDQFLLGAGTRYDWYSYTDNHGQRITSNGLSPNASLTWMATDALSVRASAGRTLRGAGLKEAFYVDNTRWRNNPDIRPEKADNFELGVNYNQGPWSAKATVFRQHIRNFITTTTNATWLVDNVGTMKSSGYELSAAWDNGTWRSGLAVASASPKLNGYDLGDEAYGLGVSTGRSWNLNLGYRLPAWNLDFEWFARFMEAKTSTEYLISEGRTATKHKPGFGVHDAYVNWLPTGNDRVRVTFGVRNLFNKFYYDQGSYAYYVDAAGNSTGRGFAEPGRNVRLDVTWKY</sequence>
<reference evidence="16" key="1">
    <citation type="journal article" date="2019" name="Int. J. Syst. Evol. Microbiol.">
        <title>The Global Catalogue of Microorganisms (GCM) 10K type strain sequencing project: providing services to taxonomists for standard genome sequencing and annotation.</title>
        <authorList>
            <consortium name="The Broad Institute Genomics Platform"/>
            <consortium name="The Broad Institute Genome Sequencing Center for Infectious Disease"/>
            <person name="Wu L."/>
            <person name="Ma J."/>
        </authorList>
    </citation>
    <scope>NUCLEOTIDE SEQUENCE [LARGE SCALE GENOMIC DNA]</scope>
    <source>
        <strain evidence="16">JCM 11650</strain>
    </source>
</reference>
<evidence type="ECO:0000256" key="11">
    <source>
        <dbReference type="RuleBase" id="RU003357"/>
    </source>
</evidence>
<dbReference type="InterPro" id="IPR036942">
    <property type="entry name" value="Beta-barrel_TonB_sf"/>
</dbReference>
<evidence type="ECO:0000256" key="8">
    <source>
        <dbReference type="ARBA" id="ARBA00023170"/>
    </source>
</evidence>
<evidence type="ECO:0000256" key="3">
    <source>
        <dbReference type="ARBA" id="ARBA00022448"/>
    </source>
</evidence>
<evidence type="ECO:0000256" key="1">
    <source>
        <dbReference type="ARBA" id="ARBA00004571"/>
    </source>
</evidence>
<accession>A0ABV9GWV4</accession>
<evidence type="ECO:0000256" key="10">
    <source>
        <dbReference type="PROSITE-ProRule" id="PRU01360"/>
    </source>
</evidence>
<dbReference type="InterPro" id="IPR037066">
    <property type="entry name" value="Plug_dom_sf"/>
</dbReference>
<dbReference type="Pfam" id="PF00593">
    <property type="entry name" value="TonB_dep_Rec_b-barrel"/>
    <property type="match status" value="1"/>
</dbReference>
<keyword evidence="8 15" id="KW-0675">Receptor</keyword>
<dbReference type="PANTHER" id="PTHR30069">
    <property type="entry name" value="TONB-DEPENDENT OUTER MEMBRANE RECEPTOR"/>
    <property type="match status" value="1"/>
</dbReference>
<dbReference type="CDD" id="cd01347">
    <property type="entry name" value="ligand_gated_channel"/>
    <property type="match status" value="1"/>
</dbReference>
<keyword evidence="12" id="KW-0732">Signal</keyword>
<protein>
    <submittedName>
        <fullName evidence="15">TonB-dependent receptor domain-containing protein</fullName>
    </submittedName>
</protein>
<comment type="caution">
    <text evidence="15">The sequence shown here is derived from an EMBL/GenBank/DDBJ whole genome shotgun (WGS) entry which is preliminary data.</text>
</comment>
<dbReference type="InterPro" id="IPR039426">
    <property type="entry name" value="TonB-dep_rcpt-like"/>
</dbReference>
<dbReference type="PANTHER" id="PTHR30069:SF41">
    <property type="entry name" value="HEME_HEMOPEXIN UTILIZATION PROTEIN C"/>
    <property type="match status" value="1"/>
</dbReference>
<name>A0ABV9GWV4_9BURK</name>
<keyword evidence="3 10" id="KW-0813">Transport</keyword>
<feature type="signal peptide" evidence="12">
    <location>
        <begin position="1"/>
        <end position="24"/>
    </location>
</feature>
<dbReference type="Gene3D" id="2.170.130.10">
    <property type="entry name" value="TonB-dependent receptor, plug domain"/>
    <property type="match status" value="1"/>
</dbReference>
<dbReference type="EMBL" id="JBHSEW010000004">
    <property type="protein sequence ID" value="MFC4621735.1"/>
    <property type="molecule type" value="Genomic_DNA"/>
</dbReference>
<dbReference type="RefSeq" id="WP_377724800.1">
    <property type="nucleotide sequence ID" value="NZ_JBHSEW010000004.1"/>
</dbReference>
<evidence type="ECO:0000256" key="6">
    <source>
        <dbReference type="ARBA" id="ARBA00023077"/>
    </source>
</evidence>
<keyword evidence="16" id="KW-1185">Reference proteome</keyword>
<evidence type="ECO:0000313" key="15">
    <source>
        <dbReference type="EMBL" id="MFC4621735.1"/>
    </source>
</evidence>
<organism evidence="15 16">
    <name type="scientific">Comamonas nitrativorans</name>
    <dbReference type="NCBI Taxonomy" id="108437"/>
    <lineage>
        <taxon>Bacteria</taxon>
        <taxon>Pseudomonadati</taxon>
        <taxon>Pseudomonadota</taxon>
        <taxon>Betaproteobacteria</taxon>
        <taxon>Burkholderiales</taxon>
        <taxon>Comamonadaceae</taxon>
        <taxon>Comamonas</taxon>
    </lineage>
</organism>